<sequence>MTPAHGGDDRLIRDLRLLEALEAHGSINAAAEAAGMGYRSAWNRIERIANLSTVPLLERRTGGRRGGGTRLTPAGQQLLTAWRRLAEEQARLGEAAGTAETDAEALALTRRLALRTSARNQIFGRVTRIRSDAVEVEVCLTLADGTQEIASVITAESLRELGIREGDGVHALIKASTVIIATDVAAVSARNRLSGRVARVVPGTVNAEVVIEIPGGQTIAATITRDSVERLGLAPGVAATALFKASSVILGI</sequence>
<dbReference type="InterPro" id="IPR005116">
    <property type="entry name" value="Transp-assoc_OB_typ1"/>
</dbReference>
<dbReference type="PROSITE" id="PS51866">
    <property type="entry name" value="MOP"/>
    <property type="match status" value="2"/>
</dbReference>
<evidence type="ECO:0000256" key="4">
    <source>
        <dbReference type="ARBA" id="ARBA00022737"/>
    </source>
</evidence>
<keyword evidence="2" id="KW-0813">Transport</keyword>
<keyword evidence="3" id="KW-0500">Molybdenum</keyword>
<evidence type="ECO:0000256" key="1">
    <source>
        <dbReference type="ARBA" id="ARBA00008110"/>
    </source>
</evidence>
<dbReference type="Pfam" id="PF03459">
    <property type="entry name" value="TOBE"/>
    <property type="match status" value="2"/>
</dbReference>
<comment type="similarity">
    <text evidence="1">Belongs to the ModE family.</text>
</comment>
<dbReference type="GO" id="GO:0003700">
    <property type="term" value="F:DNA-binding transcription factor activity"/>
    <property type="evidence" value="ECO:0007669"/>
    <property type="project" value="InterPro"/>
</dbReference>
<dbReference type="InterPro" id="IPR004606">
    <property type="entry name" value="Mop_domain"/>
</dbReference>
<keyword evidence="4" id="KW-0677">Repeat</keyword>
<protein>
    <submittedName>
        <fullName evidence="6">Molybdenum-pterin-binding protein MopA</fullName>
    </submittedName>
</protein>
<evidence type="ECO:0000256" key="2">
    <source>
        <dbReference type="ARBA" id="ARBA00022448"/>
    </source>
</evidence>
<evidence type="ECO:0000313" key="6">
    <source>
        <dbReference type="EMBL" id="QEA04235.1"/>
    </source>
</evidence>
<dbReference type="NCBIfam" id="TIGR00638">
    <property type="entry name" value="Mop"/>
    <property type="match status" value="2"/>
</dbReference>
<evidence type="ECO:0000256" key="3">
    <source>
        <dbReference type="ARBA" id="ARBA00022505"/>
    </source>
</evidence>
<dbReference type="PANTHER" id="PTHR30432:SF1">
    <property type="entry name" value="DNA-BINDING TRANSCRIPTIONAL DUAL REGULATOR MODE"/>
    <property type="match status" value="1"/>
</dbReference>
<dbReference type="Pfam" id="PF00126">
    <property type="entry name" value="HTH_1"/>
    <property type="match status" value="1"/>
</dbReference>
<evidence type="ECO:0000259" key="5">
    <source>
        <dbReference type="PROSITE" id="PS51866"/>
    </source>
</evidence>
<dbReference type="PANTHER" id="PTHR30432">
    <property type="entry name" value="TRANSCRIPTIONAL REGULATOR MODE"/>
    <property type="match status" value="1"/>
</dbReference>
<dbReference type="AlphaFoldDB" id="A0A5B8RBT7"/>
<feature type="domain" description="Mop" evidence="5">
    <location>
        <begin position="186"/>
        <end position="252"/>
    </location>
</feature>
<dbReference type="GO" id="GO:0015689">
    <property type="term" value="P:molybdate ion transport"/>
    <property type="evidence" value="ECO:0007669"/>
    <property type="project" value="InterPro"/>
</dbReference>
<organism evidence="6">
    <name type="scientific">uncultured organism</name>
    <dbReference type="NCBI Taxonomy" id="155900"/>
    <lineage>
        <taxon>unclassified sequences</taxon>
        <taxon>environmental samples</taxon>
    </lineage>
</organism>
<dbReference type="InterPro" id="IPR051815">
    <property type="entry name" value="Molybdate_resp_trans_reg"/>
</dbReference>
<dbReference type="Gene3D" id="1.10.10.10">
    <property type="entry name" value="Winged helix-like DNA-binding domain superfamily/Winged helix DNA-binding domain"/>
    <property type="match status" value="1"/>
</dbReference>
<feature type="domain" description="Mop" evidence="5">
    <location>
        <begin position="115"/>
        <end position="182"/>
    </location>
</feature>
<dbReference type="PIRSF" id="PIRSF005763">
    <property type="entry name" value="Txn_reg_ModE"/>
    <property type="match status" value="1"/>
</dbReference>
<dbReference type="SUPFAM" id="SSF46785">
    <property type="entry name" value="Winged helix' DNA-binding domain"/>
    <property type="match status" value="1"/>
</dbReference>
<accession>A0A5B8RBT7</accession>
<dbReference type="InterPro" id="IPR008995">
    <property type="entry name" value="Mo/tungstate-bd_C_term_dom"/>
</dbReference>
<proteinExistence type="inferred from homology"/>
<dbReference type="Gene3D" id="2.40.50.100">
    <property type="match status" value="2"/>
</dbReference>
<dbReference type="InterPro" id="IPR036390">
    <property type="entry name" value="WH_DNA-bd_sf"/>
</dbReference>
<gene>
    <name evidence="6" type="primary">mopA</name>
    <name evidence="6" type="ORF">KBTEX_00539</name>
</gene>
<reference evidence="6" key="1">
    <citation type="submission" date="2019-06" db="EMBL/GenBank/DDBJ databases">
        <authorList>
            <person name="Murdoch R.W."/>
            <person name="Fathepure B."/>
        </authorList>
    </citation>
    <scope>NUCLEOTIDE SEQUENCE</scope>
</reference>
<dbReference type="GO" id="GO:0030151">
    <property type="term" value="F:molybdenum ion binding"/>
    <property type="evidence" value="ECO:0007669"/>
    <property type="project" value="InterPro"/>
</dbReference>
<name>A0A5B8RBT7_9ZZZZ</name>
<dbReference type="InterPro" id="IPR016462">
    <property type="entry name" value="ModE"/>
</dbReference>
<dbReference type="EMBL" id="MN079081">
    <property type="protein sequence ID" value="QEA04235.1"/>
    <property type="molecule type" value="Genomic_DNA"/>
</dbReference>
<dbReference type="SUPFAM" id="SSF50331">
    <property type="entry name" value="MOP-like"/>
    <property type="match status" value="2"/>
</dbReference>
<dbReference type="InterPro" id="IPR000847">
    <property type="entry name" value="LysR_HTH_N"/>
</dbReference>
<dbReference type="InterPro" id="IPR036388">
    <property type="entry name" value="WH-like_DNA-bd_sf"/>
</dbReference>